<proteinExistence type="inferred from homology"/>
<protein>
    <recommendedName>
        <fullName evidence="7">UPF0056 membrane protein</fullName>
    </recommendedName>
</protein>
<dbReference type="NCBIfam" id="TIGR00427">
    <property type="entry name" value="NAAT family transporter"/>
    <property type="match status" value="1"/>
</dbReference>
<evidence type="ECO:0000313" key="8">
    <source>
        <dbReference type="EMBL" id="HEC05969.1"/>
    </source>
</evidence>
<accession>A0A831RVY6</accession>
<comment type="subcellular location">
    <subcellularLocation>
        <location evidence="1 7">Cell membrane</location>
        <topology evidence="1 7">Multi-pass membrane protein</topology>
    </subcellularLocation>
</comment>
<feature type="transmembrane region" description="Helical" evidence="7">
    <location>
        <begin position="111"/>
        <end position="129"/>
    </location>
</feature>
<gene>
    <name evidence="8" type="ORF">ENJ12_03920</name>
</gene>
<name>A0A831RVY6_9GAMM</name>
<evidence type="ECO:0000256" key="7">
    <source>
        <dbReference type="RuleBase" id="RU362048"/>
    </source>
</evidence>
<feature type="transmembrane region" description="Helical" evidence="7">
    <location>
        <begin position="46"/>
        <end position="67"/>
    </location>
</feature>
<keyword evidence="3" id="KW-1003">Cell membrane</keyword>
<evidence type="ECO:0000256" key="3">
    <source>
        <dbReference type="ARBA" id="ARBA00022475"/>
    </source>
</evidence>
<evidence type="ECO:0000256" key="6">
    <source>
        <dbReference type="ARBA" id="ARBA00023136"/>
    </source>
</evidence>
<comment type="caution">
    <text evidence="8">The sequence shown here is derived from an EMBL/GenBank/DDBJ whole genome shotgun (WGS) entry which is preliminary data.</text>
</comment>
<evidence type="ECO:0000256" key="2">
    <source>
        <dbReference type="ARBA" id="ARBA00009784"/>
    </source>
</evidence>
<feature type="transmembrane region" description="Helical" evidence="7">
    <location>
        <begin position="175"/>
        <end position="192"/>
    </location>
</feature>
<dbReference type="Pfam" id="PF01914">
    <property type="entry name" value="MarC"/>
    <property type="match status" value="1"/>
</dbReference>
<organism evidence="8">
    <name type="scientific">Thiolapillus brandeum</name>
    <dbReference type="NCBI Taxonomy" id="1076588"/>
    <lineage>
        <taxon>Bacteria</taxon>
        <taxon>Pseudomonadati</taxon>
        <taxon>Pseudomonadota</taxon>
        <taxon>Gammaproteobacteria</taxon>
        <taxon>Chromatiales</taxon>
        <taxon>Sedimenticolaceae</taxon>
        <taxon>Thiolapillus</taxon>
    </lineage>
</organism>
<keyword evidence="5 7" id="KW-1133">Transmembrane helix</keyword>
<dbReference type="InterPro" id="IPR002771">
    <property type="entry name" value="Multi_antbiot-R_MarC"/>
</dbReference>
<dbReference type="PANTHER" id="PTHR33508:SF10">
    <property type="entry name" value="UPF0056 INNER MEMBRANE PROTEIN YHGN"/>
    <property type="match status" value="1"/>
</dbReference>
<sequence length="199" mass="21672">MNWSDIAAAATTLFLVMDPLGNVPVFNAVLGRFDPARRTAVMARELLLALLILFGFLFAGNAVLSFLGLTQSSLSIAGGILLFIISLRMIFPQATPPEQRMDSEEPFLVPLAVPLIAGPSTIAILLLLSSRQPDRLDEWSIALFIAWTGTTLLLITSPLLLRILGPQGSRAMERLMGMILVILATQMLLNGIRDFIQTL</sequence>
<keyword evidence="6 7" id="KW-0472">Membrane</keyword>
<keyword evidence="4 7" id="KW-0812">Transmembrane</keyword>
<evidence type="ECO:0000256" key="5">
    <source>
        <dbReference type="ARBA" id="ARBA00022989"/>
    </source>
</evidence>
<dbReference type="NCBIfam" id="NF008010">
    <property type="entry name" value="PRK10739.1"/>
    <property type="match status" value="1"/>
</dbReference>
<dbReference type="AlphaFoldDB" id="A0A831RVY6"/>
<feature type="transmembrane region" description="Helical" evidence="7">
    <location>
        <begin position="74"/>
        <end position="91"/>
    </location>
</feature>
<dbReference type="EMBL" id="DRLF01000143">
    <property type="protein sequence ID" value="HEC05969.1"/>
    <property type="molecule type" value="Genomic_DNA"/>
</dbReference>
<dbReference type="GO" id="GO:0005886">
    <property type="term" value="C:plasma membrane"/>
    <property type="evidence" value="ECO:0007669"/>
    <property type="project" value="UniProtKB-SubCell"/>
</dbReference>
<feature type="transmembrane region" description="Helical" evidence="7">
    <location>
        <begin position="141"/>
        <end position="163"/>
    </location>
</feature>
<dbReference type="PANTHER" id="PTHR33508">
    <property type="entry name" value="UPF0056 MEMBRANE PROTEIN YHCE"/>
    <property type="match status" value="1"/>
</dbReference>
<evidence type="ECO:0000256" key="4">
    <source>
        <dbReference type="ARBA" id="ARBA00022692"/>
    </source>
</evidence>
<dbReference type="Proteomes" id="UP000886339">
    <property type="component" value="Unassembled WGS sequence"/>
</dbReference>
<evidence type="ECO:0000256" key="1">
    <source>
        <dbReference type="ARBA" id="ARBA00004651"/>
    </source>
</evidence>
<comment type="caution">
    <text evidence="7">Lacks conserved residue(s) required for the propagation of feature annotation.</text>
</comment>
<reference evidence="8" key="1">
    <citation type="journal article" date="2020" name="mSystems">
        <title>Genome- and Community-Level Interaction Insights into Carbon Utilization and Element Cycling Functions of Hydrothermarchaeota in Hydrothermal Sediment.</title>
        <authorList>
            <person name="Zhou Z."/>
            <person name="Liu Y."/>
            <person name="Xu W."/>
            <person name="Pan J."/>
            <person name="Luo Z.H."/>
            <person name="Li M."/>
        </authorList>
    </citation>
    <scope>NUCLEOTIDE SEQUENCE [LARGE SCALE GENOMIC DNA]</scope>
    <source>
        <strain evidence="8">HyVt-458</strain>
    </source>
</reference>
<comment type="similarity">
    <text evidence="2 7">Belongs to the UPF0056 (MarC) family.</text>
</comment>